<feature type="transmembrane region" description="Helical" evidence="6">
    <location>
        <begin position="99"/>
        <end position="119"/>
    </location>
</feature>
<dbReference type="InterPro" id="IPR021940">
    <property type="entry name" value="CER1-like_C"/>
</dbReference>
<dbReference type="InterPro" id="IPR006694">
    <property type="entry name" value="Fatty_acid_hydroxylase"/>
</dbReference>
<dbReference type="Pfam" id="PF12076">
    <property type="entry name" value="CER1-like_C"/>
    <property type="match status" value="1"/>
</dbReference>
<name>A0AAN7E397_QUERU</name>
<keyword evidence="4 6" id="KW-1133">Transmembrane helix</keyword>
<evidence type="ECO:0000256" key="3">
    <source>
        <dbReference type="ARBA" id="ARBA00022692"/>
    </source>
</evidence>
<evidence type="ECO:0000256" key="6">
    <source>
        <dbReference type="SAM" id="Phobius"/>
    </source>
</evidence>
<dbReference type="PANTHER" id="PTHR11863">
    <property type="entry name" value="STEROL DESATURASE"/>
    <property type="match status" value="1"/>
</dbReference>
<comment type="caution">
    <text evidence="9">The sequence shown here is derived from an EMBL/GenBank/DDBJ whole genome shotgun (WGS) entry which is preliminary data.</text>
</comment>
<feature type="transmembrane region" description="Helical" evidence="6">
    <location>
        <begin position="18"/>
        <end position="36"/>
    </location>
</feature>
<organism evidence="9 10">
    <name type="scientific">Quercus rubra</name>
    <name type="common">Northern red oak</name>
    <name type="synonym">Quercus borealis</name>
    <dbReference type="NCBI Taxonomy" id="3512"/>
    <lineage>
        <taxon>Eukaryota</taxon>
        <taxon>Viridiplantae</taxon>
        <taxon>Streptophyta</taxon>
        <taxon>Embryophyta</taxon>
        <taxon>Tracheophyta</taxon>
        <taxon>Spermatophyta</taxon>
        <taxon>Magnoliopsida</taxon>
        <taxon>eudicotyledons</taxon>
        <taxon>Gunneridae</taxon>
        <taxon>Pentapetalae</taxon>
        <taxon>rosids</taxon>
        <taxon>fabids</taxon>
        <taxon>Fagales</taxon>
        <taxon>Fagaceae</taxon>
        <taxon>Quercus</taxon>
    </lineage>
</organism>
<evidence type="ECO:0000256" key="5">
    <source>
        <dbReference type="ARBA" id="ARBA00023136"/>
    </source>
</evidence>
<proteinExistence type="inferred from homology"/>
<evidence type="ECO:0000259" key="8">
    <source>
        <dbReference type="Pfam" id="PF12076"/>
    </source>
</evidence>
<dbReference type="GO" id="GO:0005506">
    <property type="term" value="F:iron ion binding"/>
    <property type="evidence" value="ECO:0007669"/>
    <property type="project" value="InterPro"/>
</dbReference>
<keyword evidence="3 6" id="KW-0812">Transmembrane</keyword>
<dbReference type="Pfam" id="PF04116">
    <property type="entry name" value="FA_hydroxylase"/>
    <property type="match status" value="1"/>
</dbReference>
<dbReference type="AlphaFoldDB" id="A0AAN7E397"/>
<protein>
    <recommendedName>
        <fullName evidence="11">Protein ECERIFERUM 1-like</fullName>
    </recommendedName>
</protein>
<feature type="transmembrane region" description="Helical" evidence="6">
    <location>
        <begin position="325"/>
        <end position="345"/>
    </location>
</feature>
<evidence type="ECO:0000256" key="1">
    <source>
        <dbReference type="ARBA" id="ARBA00004141"/>
    </source>
</evidence>
<comment type="subcellular location">
    <subcellularLocation>
        <location evidence="1">Membrane</location>
        <topology evidence="1">Multi-pass membrane protein</topology>
    </subcellularLocation>
</comment>
<evidence type="ECO:0000313" key="10">
    <source>
        <dbReference type="Proteomes" id="UP001324115"/>
    </source>
</evidence>
<dbReference type="GO" id="GO:0016491">
    <property type="term" value="F:oxidoreductase activity"/>
    <property type="evidence" value="ECO:0007669"/>
    <property type="project" value="InterPro"/>
</dbReference>
<dbReference type="Proteomes" id="UP001324115">
    <property type="component" value="Unassembled WGS sequence"/>
</dbReference>
<evidence type="ECO:0000256" key="4">
    <source>
        <dbReference type="ARBA" id="ARBA00022989"/>
    </source>
</evidence>
<feature type="transmembrane region" description="Helical" evidence="6">
    <location>
        <begin position="182"/>
        <end position="210"/>
    </location>
</feature>
<gene>
    <name evidence="9" type="ORF">RGQ29_005031</name>
</gene>
<dbReference type="EMBL" id="JAXUIC010000011">
    <property type="protein sequence ID" value="KAK4562381.1"/>
    <property type="molecule type" value="Genomic_DNA"/>
</dbReference>
<feature type="transmembrane region" description="Helical" evidence="6">
    <location>
        <begin position="126"/>
        <end position="145"/>
    </location>
</feature>
<evidence type="ECO:0000313" key="9">
    <source>
        <dbReference type="EMBL" id="KAK4562381.1"/>
    </source>
</evidence>
<dbReference type="InterPro" id="IPR050307">
    <property type="entry name" value="Sterol_Desaturase_Related"/>
</dbReference>
<keyword evidence="5 6" id="KW-0472">Membrane</keyword>
<keyword evidence="10" id="KW-1185">Reference proteome</keyword>
<reference evidence="9 10" key="1">
    <citation type="journal article" date="2023" name="G3 (Bethesda)">
        <title>A haplotype-resolved chromosome-scale genome for Quercus rubra L. provides insights into the genetics of adaptive traits for red oak species.</title>
        <authorList>
            <person name="Kapoor B."/>
            <person name="Jenkins J."/>
            <person name="Schmutz J."/>
            <person name="Zhebentyayeva T."/>
            <person name="Kuelheim C."/>
            <person name="Coggeshall M."/>
            <person name="Heim C."/>
            <person name="Lasky J.R."/>
            <person name="Leites L."/>
            <person name="Islam-Faridi N."/>
            <person name="Romero-Severson J."/>
            <person name="DeLeo V.L."/>
            <person name="Lucas S.M."/>
            <person name="Lazic D."/>
            <person name="Gailing O."/>
            <person name="Carlson J."/>
            <person name="Staton M."/>
        </authorList>
    </citation>
    <scope>NUCLEOTIDE SEQUENCE [LARGE SCALE GENOMIC DNA]</scope>
    <source>
        <strain evidence="9">Pseudo-F2</strain>
    </source>
</reference>
<sequence length="623" mass="71884">MASNPGILSDWPWKHLGSFKYLILAPWAVQSIYSFLFKEESKRDLSNFFILPLLLWRMLHNQIWISISRYQNAKGNNLLVDRSLQFEQVDREQSWDDQIILSGILFYLVNTTVPGASHLPIWRIDGVILAILLHAGPVEFLYYWLHRALHHHYLYSRYHSHHHSSIITEPITSVTHPFSELIIYYMLFSITIMTLILTGTASSASIVGYVTYVDFMNNMGHCNFEFIPKWLFSLFPPLKFLMYTPSFHSLHHTQFRTNYCLFMPLYDYIYGTMDKSSDTLYEISLKKKEKVPHVVHLTRLTTLDSIYHLRLGLSSLASSPHTSKWYMWLMWPLTLLSTMLTWIYGRTFVVERNQFNMLTLQTWVIPKYSVQYFLRSHENSINDLIEQAILEAEKKGVKVLSLGLLNHGEELNGYGGVYVKRNPQLKIKVVDGSSLAAAIVLNSIPKGTTQVLLRGKITKVACAIAVDLCKQGIQVATLQQDEYMKLSKSLEMSSENSLILSKSYSQKIWLVGDGLTEEEQLKVPKGTLFIPYSQFPPKKFRKDCLYHSTPAMLIPSSLENVHSCENWLPRRVMSAWRIAGIVHALEGRNEHECGYTISNMEKVWQASLQHGFQPLMFSNGSKY</sequence>
<feature type="domain" description="Fatty acid hydroxylase" evidence="7">
    <location>
        <begin position="134"/>
        <end position="272"/>
    </location>
</feature>
<feature type="domain" description="Very-long-chain aldehyde decarbonylase CER1-like C-terminal" evidence="8">
    <location>
        <begin position="451"/>
        <end position="614"/>
    </location>
</feature>
<comment type="similarity">
    <text evidence="2">Belongs to the sterol desaturase family.</text>
</comment>
<dbReference type="GO" id="GO:0008610">
    <property type="term" value="P:lipid biosynthetic process"/>
    <property type="evidence" value="ECO:0007669"/>
    <property type="project" value="InterPro"/>
</dbReference>
<evidence type="ECO:0008006" key="11">
    <source>
        <dbReference type="Google" id="ProtNLM"/>
    </source>
</evidence>
<evidence type="ECO:0000256" key="2">
    <source>
        <dbReference type="ARBA" id="ARBA00009324"/>
    </source>
</evidence>
<evidence type="ECO:0000259" key="7">
    <source>
        <dbReference type="Pfam" id="PF04116"/>
    </source>
</evidence>
<accession>A0AAN7E397</accession>
<dbReference type="GO" id="GO:0016020">
    <property type="term" value="C:membrane"/>
    <property type="evidence" value="ECO:0007669"/>
    <property type="project" value="UniProtKB-SubCell"/>
</dbReference>